<name>A0ACD3AIR3_9AGAR</name>
<dbReference type="EMBL" id="ML208430">
    <property type="protein sequence ID" value="TFK65650.1"/>
    <property type="molecule type" value="Genomic_DNA"/>
</dbReference>
<accession>A0ACD3AIR3</accession>
<keyword evidence="2" id="KW-1185">Reference proteome</keyword>
<reference evidence="1 2" key="1">
    <citation type="journal article" date="2019" name="Nat. Ecol. Evol.">
        <title>Megaphylogeny resolves global patterns of mushroom evolution.</title>
        <authorList>
            <person name="Varga T."/>
            <person name="Krizsan K."/>
            <person name="Foldi C."/>
            <person name="Dima B."/>
            <person name="Sanchez-Garcia M."/>
            <person name="Sanchez-Ramirez S."/>
            <person name="Szollosi G.J."/>
            <person name="Szarkandi J.G."/>
            <person name="Papp V."/>
            <person name="Albert L."/>
            <person name="Andreopoulos W."/>
            <person name="Angelini C."/>
            <person name="Antonin V."/>
            <person name="Barry K.W."/>
            <person name="Bougher N.L."/>
            <person name="Buchanan P."/>
            <person name="Buyck B."/>
            <person name="Bense V."/>
            <person name="Catcheside P."/>
            <person name="Chovatia M."/>
            <person name="Cooper J."/>
            <person name="Damon W."/>
            <person name="Desjardin D."/>
            <person name="Finy P."/>
            <person name="Geml J."/>
            <person name="Haridas S."/>
            <person name="Hughes K."/>
            <person name="Justo A."/>
            <person name="Karasinski D."/>
            <person name="Kautmanova I."/>
            <person name="Kiss B."/>
            <person name="Kocsube S."/>
            <person name="Kotiranta H."/>
            <person name="LaButti K.M."/>
            <person name="Lechner B.E."/>
            <person name="Liimatainen K."/>
            <person name="Lipzen A."/>
            <person name="Lukacs Z."/>
            <person name="Mihaltcheva S."/>
            <person name="Morgado L.N."/>
            <person name="Niskanen T."/>
            <person name="Noordeloos M.E."/>
            <person name="Ohm R.A."/>
            <person name="Ortiz-Santana B."/>
            <person name="Ovrebo C."/>
            <person name="Racz N."/>
            <person name="Riley R."/>
            <person name="Savchenko A."/>
            <person name="Shiryaev A."/>
            <person name="Soop K."/>
            <person name="Spirin V."/>
            <person name="Szebenyi C."/>
            <person name="Tomsovsky M."/>
            <person name="Tulloss R.E."/>
            <person name="Uehling J."/>
            <person name="Grigoriev I.V."/>
            <person name="Vagvolgyi C."/>
            <person name="Papp T."/>
            <person name="Martin F.M."/>
            <person name="Miettinen O."/>
            <person name="Hibbett D.S."/>
            <person name="Nagy L.G."/>
        </authorList>
    </citation>
    <scope>NUCLEOTIDE SEQUENCE [LARGE SCALE GENOMIC DNA]</scope>
    <source>
        <strain evidence="1 2">NL-1719</strain>
    </source>
</reference>
<evidence type="ECO:0000313" key="1">
    <source>
        <dbReference type="EMBL" id="TFK65650.1"/>
    </source>
</evidence>
<evidence type="ECO:0000313" key="2">
    <source>
        <dbReference type="Proteomes" id="UP000308600"/>
    </source>
</evidence>
<proteinExistence type="predicted"/>
<gene>
    <name evidence="1" type="ORF">BDN72DRAFT_860495</name>
</gene>
<protein>
    <submittedName>
        <fullName evidence="1">Uncharacterized protein</fullName>
    </submittedName>
</protein>
<sequence length="196" mass="22832">MPPFSAHVPRSPSTGSPFEGSVWHGKWPKYRLIKKFERPGDKPRSFYCVFRGEITDEQYFCGPFGNIGENGIDRKKKLEYSLSMKACSLPSRALAFQEIINSFTTLENTIREEYNISQFVRRHEDGSHVTLQLRVMDLVGRYRKLPVFNKDWTEPRRSQWEGRLLGADVDVCVRVFVQFGDRAIISTEIVYIRFLD</sequence>
<dbReference type="Proteomes" id="UP000308600">
    <property type="component" value="Unassembled WGS sequence"/>
</dbReference>
<organism evidence="1 2">
    <name type="scientific">Pluteus cervinus</name>
    <dbReference type="NCBI Taxonomy" id="181527"/>
    <lineage>
        <taxon>Eukaryota</taxon>
        <taxon>Fungi</taxon>
        <taxon>Dikarya</taxon>
        <taxon>Basidiomycota</taxon>
        <taxon>Agaricomycotina</taxon>
        <taxon>Agaricomycetes</taxon>
        <taxon>Agaricomycetidae</taxon>
        <taxon>Agaricales</taxon>
        <taxon>Pluteineae</taxon>
        <taxon>Pluteaceae</taxon>
        <taxon>Pluteus</taxon>
    </lineage>
</organism>